<protein>
    <submittedName>
        <fullName evidence="2">Uncharacterized protein</fullName>
    </submittedName>
</protein>
<comment type="caution">
    <text evidence="2">The sequence shown here is derived from an EMBL/GenBank/DDBJ whole genome shotgun (WGS) entry which is preliminary data.</text>
</comment>
<evidence type="ECO:0000313" key="3">
    <source>
        <dbReference type="Proteomes" id="UP001589858"/>
    </source>
</evidence>
<dbReference type="EMBL" id="JBHLTM010000061">
    <property type="protein sequence ID" value="MFC0685950.1"/>
    <property type="molecule type" value="Genomic_DNA"/>
</dbReference>
<dbReference type="Proteomes" id="UP001589858">
    <property type="component" value="Unassembled WGS sequence"/>
</dbReference>
<sequence>MIISKWPLAAASAVALAALLPVGAAAAETPTSPAATAPLAPDVERDLAGKLGECFAMKSTGEDRVTFARWFLTAMGSAPQVADVAKIEPAVKDKLDRQVAAIFTRLITVDCAGQARPLYRAHSSAGFRAAGETLGRMAMQELMGNPETAAKMFGGYVGYIRQDDFKSLEQ</sequence>
<accession>A0ABV6S9N5</accession>
<feature type="signal peptide" evidence="1">
    <location>
        <begin position="1"/>
        <end position="26"/>
    </location>
</feature>
<evidence type="ECO:0000256" key="1">
    <source>
        <dbReference type="SAM" id="SignalP"/>
    </source>
</evidence>
<proteinExistence type="predicted"/>
<keyword evidence="3" id="KW-1185">Reference proteome</keyword>
<feature type="chain" id="PRO_5045140627" evidence="1">
    <location>
        <begin position="27"/>
        <end position="170"/>
    </location>
</feature>
<evidence type="ECO:0000313" key="2">
    <source>
        <dbReference type="EMBL" id="MFC0685950.1"/>
    </source>
</evidence>
<name>A0ABV6S9N5_9SPHN</name>
<dbReference type="RefSeq" id="WP_267218692.1">
    <property type="nucleotide sequence ID" value="NZ_JAPCWC010000002.1"/>
</dbReference>
<organism evidence="2 3">
    <name type="scientific">Novosphingobium clariflavum</name>
    <dbReference type="NCBI Taxonomy" id="2029884"/>
    <lineage>
        <taxon>Bacteria</taxon>
        <taxon>Pseudomonadati</taxon>
        <taxon>Pseudomonadota</taxon>
        <taxon>Alphaproteobacteria</taxon>
        <taxon>Sphingomonadales</taxon>
        <taxon>Sphingomonadaceae</taxon>
        <taxon>Novosphingobium</taxon>
    </lineage>
</organism>
<gene>
    <name evidence="2" type="ORF">ACFFF8_15260</name>
</gene>
<reference evidence="2 3" key="1">
    <citation type="submission" date="2024-09" db="EMBL/GenBank/DDBJ databases">
        <authorList>
            <person name="Sun Q."/>
            <person name="Mori K."/>
        </authorList>
    </citation>
    <scope>NUCLEOTIDE SEQUENCE [LARGE SCALE GENOMIC DNA]</scope>
    <source>
        <strain evidence="2 3">CICC 11035S</strain>
    </source>
</reference>
<keyword evidence="1" id="KW-0732">Signal</keyword>